<sequence>MALYAIEYHYDQDLLNLVSDFRPAHRAFMRTLEDQGILLASGFLRDATFNGALVILRADSAQHATQLLADDPFSVNGLIHSVIVREWQPTIGDYAEEFDTTFPHS</sequence>
<reference evidence="3 4" key="1">
    <citation type="submission" date="2019-08" db="EMBL/GenBank/DDBJ databases">
        <title>In-depth cultivation of the pig gut microbiome towards novel bacterial diversity and tailored functional studies.</title>
        <authorList>
            <person name="Wylensek D."/>
            <person name="Hitch T.C.A."/>
            <person name="Clavel T."/>
        </authorList>
    </citation>
    <scope>NUCLEOTIDE SEQUENCE [LARGE SCALE GENOMIC DNA]</scope>
    <source>
        <strain evidence="3 4">WB03_NA08</strain>
    </source>
</reference>
<dbReference type="Pfam" id="PF03795">
    <property type="entry name" value="YCII"/>
    <property type="match status" value="1"/>
</dbReference>
<evidence type="ECO:0000313" key="3">
    <source>
        <dbReference type="EMBL" id="MSS83984.1"/>
    </source>
</evidence>
<dbReference type="SUPFAM" id="SSF54909">
    <property type="entry name" value="Dimeric alpha+beta barrel"/>
    <property type="match status" value="1"/>
</dbReference>
<comment type="caution">
    <text evidence="3">The sequence shown here is derived from an EMBL/GenBank/DDBJ whole genome shotgun (WGS) entry which is preliminary data.</text>
</comment>
<evidence type="ECO:0000256" key="1">
    <source>
        <dbReference type="ARBA" id="ARBA00007689"/>
    </source>
</evidence>
<evidence type="ECO:0000313" key="4">
    <source>
        <dbReference type="Proteomes" id="UP000470875"/>
    </source>
</evidence>
<keyword evidence="4" id="KW-1185">Reference proteome</keyword>
<protein>
    <recommendedName>
        <fullName evidence="2">YCII-related domain-containing protein</fullName>
    </recommendedName>
</protein>
<accession>A0A6N7VQH3</accession>
<gene>
    <name evidence="3" type="ORF">FYJ24_04225</name>
</gene>
<dbReference type="InterPro" id="IPR005545">
    <property type="entry name" value="YCII"/>
</dbReference>
<evidence type="ECO:0000259" key="2">
    <source>
        <dbReference type="Pfam" id="PF03795"/>
    </source>
</evidence>
<comment type="similarity">
    <text evidence="1">Belongs to the YciI family.</text>
</comment>
<proteinExistence type="inferred from homology"/>
<name>A0A6N7VQH3_9ACTO</name>
<dbReference type="PANTHER" id="PTHR37828:SF1">
    <property type="entry name" value="YCII-RELATED DOMAIN-CONTAINING PROTEIN"/>
    <property type="match status" value="1"/>
</dbReference>
<dbReference type="PANTHER" id="PTHR37828">
    <property type="entry name" value="GSR2449 PROTEIN"/>
    <property type="match status" value="1"/>
</dbReference>
<organism evidence="3 4">
    <name type="scientific">Scrofimicrobium canadense</name>
    <dbReference type="NCBI Taxonomy" id="2652290"/>
    <lineage>
        <taxon>Bacteria</taxon>
        <taxon>Bacillati</taxon>
        <taxon>Actinomycetota</taxon>
        <taxon>Actinomycetes</taxon>
        <taxon>Actinomycetales</taxon>
        <taxon>Actinomycetaceae</taxon>
        <taxon>Scrofimicrobium</taxon>
    </lineage>
</organism>
<dbReference type="Gene3D" id="3.30.70.1060">
    <property type="entry name" value="Dimeric alpha+beta barrel"/>
    <property type="match status" value="1"/>
</dbReference>
<dbReference type="Proteomes" id="UP000470875">
    <property type="component" value="Unassembled WGS sequence"/>
</dbReference>
<dbReference type="EMBL" id="VULO01000004">
    <property type="protein sequence ID" value="MSS83984.1"/>
    <property type="molecule type" value="Genomic_DNA"/>
</dbReference>
<feature type="domain" description="YCII-related" evidence="2">
    <location>
        <begin position="3"/>
        <end position="88"/>
    </location>
</feature>
<dbReference type="RefSeq" id="WP_154543902.1">
    <property type="nucleotide sequence ID" value="NZ_VULO01000004.1"/>
</dbReference>
<dbReference type="AlphaFoldDB" id="A0A6N7VQH3"/>
<dbReference type="InterPro" id="IPR011008">
    <property type="entry name" value="Dimeric_a/b-barrel"/>
</dbReference>